<keyword evidence="1" id="KW-0732">Signal</keyword>
<dbReference type="PANTHER" id="PTHR42754:SF1">
    <property type="entry name" value="LIPOPROTEIN"/>
    <property type="match status" value="1"/>
</dbReference>
<dbReference type="Proteomes" id="UP001611383">
    <property type="component" value="Chromosome"/>
</dbReference>
<name>A0ABY9X4L9_9BACT</name>
<dbReference type="SUPFAM" id="SSF101898">
    <property type="entry name" value="NHL repeat"/>
    <property type="match status" value="1"/>
</dbReference>
<protein>
    <recommendedName>
        <fullName evidence="4">Lipoprotein</fullName>
    </recommendedName>
</protein>
<dbReference type="PROSITE" id="PS51257">
    <property type="entry name" value="PROKAR_LIPOPROTEIN"/>
    <property type="match status" value="1"/>
</dbReference>
<proteinExistence type="predicted"/>
<dbReference type="RefSeq" id="WP_395809272.1">
    <property type="nucleotide sequence ID" value="NZ_CP043494.1"/>
</dbReference>
<reference evidence="2 3" key="1">
    <citation type="submission" date="2019-08" db="EMBL/GenBank/DDBJ databases">
        <title>Archangium and Cystobacter genomes.</title>
        <authorList>
            <person name="Chen I.-C.K."/>
            <person name="Wielgoss S."/>
        </authorList>
    </citation>
    <scope>NUCLEOTIDE SEQUENCE [LARGE SCALE GENOMIC DNA]</scope>
    <source>
        <strain evidence="2 3">Cbm 6</strain>
    </source>
</reference>
<evidence type="ECO:0000313" key="2">
    <source>
        <dbReference type="EMBL" id="WNG50330.1"/>
    </source>
</evidence>
<keyword evidence="3" id="KW-1185">Reference proteome</keyword>
<gene>
    <name evidence="2" type="ORF">F0U60_44020</name>
</gene>
<feature type="signal peptide" evidence="1">
    <location>
        <begin position="1"/>
        <end position="25"/>
    </location>
</feature>
<evidence type="ECO:0000256" key="1">
    <source>
        <dbReference type="SAM" id="SignalP"/>
    </source>
</evidence>
<feature type="chain" id="PRO_5045977026" description="Lipoprotein" evidence="1">
    <location>
        <begin position="26"/>
        <end position="436"/>
    </location>
</feature>
<evidence type="ECO:0000313" key="3">
    <source>
        <dbReference type="Proteomes" id="UP001611383"/>
    </source>
</evidence>
<dbReference type="PANTHER" id="PTHR42754">
    <property type="entry name" value="ENDOGLUCANASE"/>
    <property type="match status" value="1"/>
</dbReference>
<accession>A0ABY9X4L9</accession>
<organism evidence="2 3">
    <name type="scientific">Archangium minus</name>
    <dbReference type="NCBI Taxonomy" id="83450"/>
    <lineage>
        <taxon>Bacteria</taxon>
        <taxon>Pseudomonadati</taxon>
        <taxon>Myxococcota</taxon>
        <taxon>Myxococcia</taxon>
        <taxon>Myxococcales</taxon>
        <taxon>Cystobacterineae</taxon>
        <taxon>Archangiaceae</taxon>
        <taxon>Archangium</taxon>
    </lineage>
</organism>
<sequence>MRPFGCLVGLSAVALLACGTSPELDADSAPTQAEGAALPVLAPGSSAWSYSEPRLEYRGNRRASAVAVDRQGNAYVLAAFDPAEEYKFSLLSFDPSGQQRWRRDFPARLGPEFDITTDFWGNVFIASSSDPSLDLGGGPLGTRAFVAKFSSSGSFLWQKPLCDSAEVFSVTTDSTGAVWLGGSVAKGCNIGGGPLWELNDSAQGFIAKFDALGEYVFSRAIGGRGDRVIVQDLAVTADNGVVVVGGRYVFSESEYIRPFISKFASNGPHRWFREYPEAYGEFWDVDVDQDQLVVVGTYSLDFVFKGVSYPATSIFGTGLVVTYTSAGSETWLRRLGSWVKAVSARAGQVAVLASVGSSSQPLPFPEQVDVSGNDGVLGLYQANGTPIRARGIGRYHQSGWDVALSPIGVATVTGNEDNVSDPTGYTATLNVFGLVP</sequence>
<evidence type="ECO:0008006" key="4">
    <source>
        <dbReference type="Google" id="ProtNLM"/>
    </source>
</evidence>
<dbReference type="EMBL" id="CP043494">
    <property type="protein sequence ID" value="WNG50330.1"/>
    <property type="molecule type" value="Genomic_DNA"/>
</dbReference>